<feature type="binding site" evidence="3">
    <location>
        <begin position="10"/>
        <end position="29"/>
    </location>
    <ligand>
        <name>NAD(+)</name>
        <dbReference type="ChEBI" id="CHEBI:57540"/>
    </ligand>
</feature>
<dbReference type="PANTHER" id="PTHR11085:SF4">
    <property type="entry name" value="NAD-DEPENDENT PROTEIN DEACYLASE"/>
    <property type="match status" value="1"/>
</dbReference>
<dbReference type="Proteomes" id="UP000823750">
    <property type="component" value="Unassembled WGS sequence"/>
</dbReference>
<keyword evidence="3" id="KW-0963">Cytoplasm</keyword>
<comment type="domain">
    <text evidence="3">2 residues (Tyr-54 and Arg-57) present in a large hydrophobic pocket are probably involved in substrate specificity. They are important for desuccinylation activity, but dispensable for deacetylation activity.</text>
</comment>
<feature type="binding site" evidence="3">
    <location>
        <position position="222"/>
    </location>
    <ligand>
        <name>NAD(+)</name>
        <dbReference type="ChEBI" id="CHEBI:57540"/>
    </ligand>
</feature>
<comment type="subcellular location">
    <subcellularLocation>
        <location evidence="3">Cytoplasm</location>
    </subcellularLocation>
</comment>
<comment type="catalytic activity">
    <reaction evidence="3">
        <text>N(6)-acetyl-L-lysyl-[protein] + NAD(+) + H2O = 2''-O-acetyl-ADP-D-ribose + nicotinamide + L-lysyl-[protein]</text>
        <dbReference type="Rhea" id="RHEA:43636"/>
        <dbReference type="Rhea" id="RHEA-COMP:9752"/>
        <dbReference type="Rhea" id="RHEA-COMP:10731"/>
        <dbReference type="ChEBI" id="CHEBI:15377"/>
        <dbReference type="ChEBI" id="CHEBI:17154"/>
        <dbReference type="ChEBI" id="CHEBI:29969"/>
        <dbReference type="ChEBI" id="CHEBI:57540"/>
        <dbReference type="ChEBI" id="CHEBI:61930"/>
        <dbReference type="ChEBI" id="CHEBI:83767"/>
        <dbReference type="EC" id="2.3.1.286"/>
    </reaction>
</comment>
<dbReference type="SUPFAM" id="SSF52467">
    <property type="entry name" value="DHS-like NAD/FAD-binding domain"/>
    <property type="match status" value="1"/>
</dbReference>
<organism evidence="6 7">
    <name type="scientific">Candidatus Cryptobacteroides excrementavium</name>
    <dbReference type="NCBI Taxonomy" id="2840759"/>
    <lineage>
        <taxon>Bacteria</taxon>
        <taxon>Pseudomonadati</taxon>
        <taxon>Bacteroidota</taxon>
        <taxon>Bacteroidia</taxon>
        <taxon>Bacteroidales</taxon>
        <taxon>Candidatus Cryptobacteroides</taxon>
    </lineage>
</organism>
<dbReference type="GO" id="GO:0070403">
    <property type="term" value="F:NAD+ binding"/>
    <property type="evidence" value="ECO:0007669"/>
    <property type="project" value="UniProtKB-UniRule"/>
</dbReference>
<feature type="binding site" evidence="3">
    <location>
        <begin position="179"/>
        <end position="181"/>
    </location>
    <ligand>
        <name>NAD(+)</name>
        <dbReference type="ChEBI" id="CHEBI:57540"/>
    </ligand>
</feature>
<dbReference type="CDD" id="cd01412">
    <property type="entry name" value="SIRT5_Af1_CobB"/>
    <property type="match status" value="1"/>
</dbReference>
<comment type="similarity">
    <text evidence="3">Belongs to the sirtuin family. Class III subfamily.</text>
</comment>
<evidence type="ECO:0000256" key="4">
    <source>
        <dbReference type="PROSITE-ProRule" id="PRU00236"/>
    </source>
</evidence>
<proteinExistence type="inferred from homology"/>
<dbReference type="PANTHER" id="PTHR11085">
    <property type="entry name" value="NAD-DEPENDENT PROTEIN DEACYLASE SIRTUIN-5, MITOCHONDRIAL-RELATED"/>
    <property type="match status" value="1"/>
</dbReference>
<comment type="caution">
    <text evidence="3 4">Lacks conserved residue(s) required for the propagation of feature annotation.</text>
</comment>
<evidence type="ECO:0000256" key="1">
    <source>
        <dbReference type="ARBA" id="ARBA00022679"/>
    </source>
</evidence>
<dbReference type="GO" id="GO:0036054">
    <property type="term" value="F:protein-malonyllysine demalonylase activity"/>
    <property type="evidence" value="ECO:0007669"/>
    <property type="project" value="InterPro"/>
</dbReference>
<dbReference type="Gene3D" id="3.40.50.1220">
    <property type="entry name" value="TPP-binding domain"/>
    <property type="match status" value="1"/>
</dbReference>
<dbReference type="InterPro" id="IPR003000">
    <property type="entry name" value="Sirtuin"/>
</dbReference>
<dbReference type="InterPro" id="IPR050134">
    <property type="entry name" value="NAD-dep_sirtuin_deacylases"/>
</dbReference>
<sequence>MKKRLAVLTGAGVSAESGISTFRDSNGLWENYNVEDVASIDGWYRNPGLMLDFYNQRREQLAKVKPNAAHLDIAALEKDYDVTVITQNVDNLHERAGSTRIIHLHGELTKVRPENCCNERDGFSESSVFDIGYGDIHLGDLSPDGVQLRPHIVWFGEAVPKIGQAIDAVEKCDLLLIVGTSLQVYPAAGLYRYAGTDTPIYIIDPKDVPVHDKRIVHIKDVATAGMKKFLCILEENKDITGRAK</sequence>
<feature type="binding site" evidence="3">
    <location>
        <begin position="87"/>
        <end position="90"/>
    </location>
    <ligand>
        <name>NAD(+)</name>
        <dbReference type="ChEBI" id="CHEBI:57540"/>
    </ligand>
</feature>
<dbReference type="EC" id="2.3.1.286" evidence="3"/>
<feature type="binding site" evidence="3">
    <location>
        <position position="54"/>
    </location>
    <ligand>
        <name>substrate</name>
    </ligand>
</feature>
<evidence type="ECO:0000256" key="2">
    <source>
        <dbReference type="ARBA" id="ARBA00023027"/>
    </source>
</evidence>
<feature type="domain" description="Deacetylase sirtuin-type" evidence="5">
    <location>
        <begin position="1"/>
        <end position="244"/>
    </location>
</feature>
<keyword evidence="2 3" id="KW-0520">NAD</keyword>
<evidence type="ECO:0000313" key="7">
    <source>
        <dbReference type="Proteomes" id="UP000823750"/>
    </source>
</evidence>
<comment type="catalytic activity">
    <reaction evidence="3">
        <text>N(6)-succinyl-L-lysyl-[protein] + NAD(+) + H2O = 2''-O-succinyl-ADP-D-ribose + nicotinamide + L-lysyl-[protein]</text>
        <dbReference type="Rhea" id="RHEA:47668"/>
        <dbReference type="Rhea" id="RHEA-COMP:9752"/>
        <dbReference type="Rhea" id="RHEA-COMP:11877"/>
        <dbReference type="ChEBI" id="CHEBI:15377"/>
        <dbReference type="ChEBI" id="CHEBI:17154"/>
        <dbReference type="ChEBI" id="CHEBI:29969"/>
        <dbReference type="ChEBI" id="CHEBI:57540"/>
        <dbReference type="ChEBI" id="CHEBI:87830"/>
        <dbReference type="ChEBI" id="CHEBI:87832"/>
    </reaction>
</comment>
<protein>
    <recommendedName>
        <fullName evidence="3">NAD-dependent protein deacylase</fullName>
        <ecNumber evidence="3">2.3.1.286</ecNumber>
    </recommendedName>
    <alternativeName>
        <fullName evidence="3">Regulatory protein SIR2 homolog</fullName>
    </alternativeName>
</protein>
<dbReference type="PROSITE" id="PS50305">
    <property type="entry name" value="SIRTUIN"/>
    <property type="match status" value="1"/>
</dbReference>
<name>A0A9D9NTH6_9BACT</name>
<dbReference type="InterPro" id="IPR029035">
    <property type="entry name" value="DHS-like_NAD/FAD-binding_dom"/>
</dbReference>
<dbReference type="EMBL" id="JADILX010000124">
    <property type="protein sequence ID" value="MBO8486379.1"/>
    <property type="molecule type" value="Genomic_DNA"/>
</dbReference>
<evidence type="ECO:0000313" key="6">
    <source>
        <dbReference type="EMBL" id="MBO8486379.1"/>
    </source>
</evidence>
<dbReference type="GO" id="GO:0005737">
    <property type="term" value="C:cytoplasm"/>
    <property type="evidence" value="ECO:0007669"/>
    <property type="project" value="UniProtKB-SubCell"/>
</dbReference>
<gene>
    <name evidence="3" type="primary">cobB</name>
    <name evidence="6" type="ORF">IAB78_08155</name>
</gene>
<feature type="active site" description="Proton acceptor" evidence="3">
    <location>
        <position position="105"/>
    </location>
</feature>
<dbReference type="InterPro" id="IPR026591">
    <property type="entry name" value="Sirtuin_cat_small_dom_sf"/>
</dbReference>
<dbReference type="AlphaFoldDB" id="A0A9D9NTH6"/>
<evidence type="ECO:0000256" key="3">
    <source>
        <dbReference type="HAMAP-Rule" id="MF_01121"/>
    </source>
</evidence>
<dbReference type="InterPro" id="IPR027546">
    <property type="entry name" value="Sirtuin_class_III"/>
</dbReference>
<dbReference type="HAMAP" id="MF_01121">
    <property type="entry name" value="Sirtuin_ClassIII"/>
    <property type="match status" value="1"/>
</dbReference>
<keyword evidence="1" id="KW-0808">Transferase</keyword>
<comment type="caution">
    <text evidence="6">The sequence shown here is derived from an EMBL/GenBank/DDBJ whole genome shotgun (WGS) entry which is preliminary data.</text>
</comment>
<dbReference type="Pfam" id="PF02146">
    <property type="entry name" value="SIR2"/>
    <property type="match status" value="1"/>
</dbReference>
<dbReference type="GO" id="GO:0036055">
    <property type="term" value="F:protein-succinyllysine desuccinylase activity"/>
    <property type="evidence" value="ECO:0007669"/>
    <property type="project" value="UniProtKB-UniRule"/>
</dbReference>
<feature type="binding site" evidence="3">
    <location>
        <position position="57"/>
    </location>
    <ligand>
        <name>substrate</name>
    </ligand>
</feature>
<accession>A0A9D9NTH6</accession>
<comment type="function">
    <text evidence="3">NAD-dependent lysine deacetylase and desuccinylase that specifically removes acetyl and succinyl groups on target proteins. Modulates the activities of several proteins which are inactive in their acylated form.</text>
</comment>
<dbReference type="GO" id="GO:0017136">
    <property type="term" value="F:histone deacetylase activity, NAD-dependent"/>
    <property type="evidence" value="ECO:0007669"/>
    <property type="project" value="TreeGrafter"/>
</dbReference>
<dbReference type="InterPro" id="IPR026590">
    <property type="entry name" value="Ssirtuin_cat_dom"/>
</dbReference>
<reference evidence="6" key="1">
    <citation type="submission" date="2020-10" db="EMBL/GenBank/DDBJ databases">
        <authorList>
            <person name="Gilroy R."/>
        </authorList>
    </citation>
    <scope>NUCLEOTIDE SEQUENCE</scope>
    <source>
        <strain evidence="6">B2-16538</strain>
    </source>
</reference>
<dbReference type="Gene3D" id="3.30.1600.10">
    <property type="entry name" value="SIR2/SIRT2 'Small Domain"/>
    <property type="match status" value="1"/>
</dbReference>
<reference evidence="6" key="2">
    <citation type="journal article" date="2021" name="PeerJ">
        <title>Extensive microbial diversity within the chicken gut microbiome revealed by metagenomics and culture.</title>
        <authorList>
            <person name="Gilroy R."/>
            <person name="Ravi A."/>
            <person name="Getino M."/>
            <person name="Pursley I."/>
            <person name="Horton D.L."/>
            <person name="Alikhan N.F."/>
            <person name="Baker D."/>
            <person name="Gharbi K."/>
            <person name="Hall N."/>
            <person name="Watson M."/>
            <person name="Adriaenssens E.M."/>
            <person name="Foster-Nyarko E."/>
            <person name="Jarju S."/>
            <person name="Secka A."/>
            <person name="Antonio M."/>
            <person name="Oren A."/>
            <person name="Chaudhuri R.R."/>
            <person name="La Ragione R."/>
            <person name="Hildebrand F."/>
            <person name="Pallen M.J."/>
        </authorList>
    </citation>
    <scope>NUCLEOTIDE SEQUENCE</scope>
    <source>
        <strain evidence="6">B2-16538</strain>
    </source>
</reference>
<evidence type="ECO:0000259" key="5">
    <source>
        <dbReference type="PROSITE" id="PS50305"/>
    </source>
</evidence>